<evidence type="ECO:0000313" key="9">
    <source>
        <dbReference type="Proteomes" id="UP000540685"/>
    </source>
</evidence>
<dbReference type="GO" id="GO:0016740">
    <property type="term" value="F:transferase activity"/>
    <property type="evidence" value="ECO:0007669"/>
    <property type="project" value="UniProtKB-KW"/>
</dbReference>
<dbReference type="SUPFAM" id="SSF52743">
    <property type="entry name" value="Subtilisin-like"/>
    <property type="match status" value="1"/>
</dbReference>
<comment type="caution">
    <text evidence="5">Lacks conserved residue(s) required for the propagation of feature annotation.</text>
</comment>
<keyword evidence="3" id="KW-0378">Hydrolase</keyword>
<dbReference type="Gene3D" id="3.40.630.30">
    <property type="match status" value="1"/>
</dbReference>
<keyword evidence="8" id="KW-0808">Transferase</keyword>
<evidence type="ECO:0000256" key="2">
    <source>
        <dbReference type="ARBA" id="ARBA00022670"/>
    </source>
</evidence>
<reference evidence="8 9" key="1">
    <citation type="submission" date="2020-08" db="EMBL/GenBank/DDBJ databases">
        <title>Sequencing the genomes of 1000 actinobacteria strains.</title>
        <authorList>
            <person name="Klenk H.-P."/>
        </authorList>
    </citation>
    <scope>NUCLEOTIDE SEQUENCE [LARGE SCALE GENOMIC DNA]</scope>
    <source>
        <strain evidence="8 9">DSM 46887</strain>
    </source>
</reference>
<dbReference type="Proteomes" id="UP000540685">
    <property type="component" value="Unassembled WGS sequence"/>
</dbReference>
<dbReference type="InterPro" id="IPR050131">
    <property type="entry name" value="Peptidase_S8_subtilisin-like"/>
</dbReference>
<comment type="caution">
    <text evidence="8">The sequence shown here is derived from an EMBL/GenBank/DDBJ whole genome shotgun (WGS) entry which is preliminary data.</text>
</comment>
<keyword evidence="9" id="KW-1185">Reference proteome</keyword>
<protein>
    <submittedName>
        <fullName evidence="8">GNAT superfamily N-acetyltransferase</fullName>
    </submittedName>
</protein>
<dbReference type="GO" id="GO:0004252">
    <property type="term" value="F:serine-type endopeptidase activity"/>
    <property type="evidence" value="ECO:0007669"/>
    <property type="project" value="InterPro"/>
</dbReference>
<dbReference type="InterPro" id="IPR036852">
    <property type="entry name" value="Peptidase_S8/S53_dom_sf"/>
</dbReference>
<dbReference type="PANTHER" id="PTHR43806">
    <property type="entry name" value="PEPTIDASE S8"/>
    <property type="match status" value="1"/>
</dbReference>
<evidence type="ECO:0000256" key="1">
    <source>
        <dbReference type="ARBA" id="ARBA00011073"/>
    </source>
</evidence>
<feature type="domain" description="Peptidase S8/S53" evidence="7">
    <location>
        <begin position="96"/>
        <end position="300"/>
    </location>
</feature>
<organism evidence="8 9">
    <name type="scientific">Streptosporangium becharense</name>
    <dbReference type="NCBI Taxonomy" id="1816182"/>
    <lineage>
        <taxon>Bacteria</taxon>
        <taxon>Bacillati</taxon>
        <taxon>Actinomycetota</taxon>
        <taxon>Actinomycetes</taxon>
        <taxon>Streptosporangiales</taxon>
        <taxon>Streptosporangiaceae</taxon>
        <taxon>Streptosporangium</taxon>
    </lineage>
</organism>
<dbReference type="InterPro" id="IPR016181">
    <property type="entry name" value="Acyl_CoA_acyltransferase"/>
</dbReference>
<dbReference type="Gene3D" id="3.40.50.200">
    <property type="entry name" value="Peptidase S8/S53 domain"/>
    <property type="match status" value="1"/>
</dbReference>
<keyword evidence="4" id="KW-0720">Serine protease</keyword>
<evidence type="ECO:0000256" key="6">
    <source>
        <dbReference type="SAM" id="MobiDB-lite"/>
    </source>
</evidence>
<evidence type="ECO:0000256" key="3">
    <source>
        <dbReference type="ARBA" id="ARBA00022801"/>
    </source>
</evidence>
<dbReference type="InterPro" id="IPR000209">
    <property type="entry name" value="Peptidase_S8/S53_dom"/>
</dbReference>
<evidence type="ECO:0000256" key="5">
    <source>
        <dbReference type="PROSITE-ProRule" id="PRU01240"/>
    </source>
</evidence>
<dbReference type="Pfam" id="PF00082">
    <property type="entry name" value="Peptidase_S8"/>
    <property type="match status" value="1"/>
</dbReference>
<gene>
    <name evidence="8" type="ORF">F4562_000046</name>
</gene>
<dbReference type="EMBL" id="JACHMP010000001">
    <property type="protein sequence ID" value="MBB5816984.1"/>
    <property type="molecule type" value="Genomic_DNA"/>
</dbReference>
<dbReference type="PROSITE" id="PS51892">
    <property type="entry name" value="SUBTILASE"/>
    <property type="match status" value="1"/>
</dbReference>
<dbReference type="SUPFAM" id="SSF55729">
    <property type="entry name" value="Acyl-CoA N-acyltransferases (Nat)"/>
    <property type="match status" value="1"/>
</dbReference>
<evidence type="ECO:0000259" key="7">
    <source>
        <dbReference type="Pfam" id="PF00082"/>
    </source>
</evidence>
<name>A0A7W9IB77_9ACTN</name>
<accession>A0A7W9IB77</accession>
<feature type="compositionally biased region" description="Pro residues" evidence="6">
    <location>
        <begin position="1"/>
        <end position="10"/>
    </location>
</feature>
<dbReference type="GO" id="GO:0006508">
    <property type="term" value="P:proteolysis"/>
    <property type="evidence" value="ECO:0007669"/>
    <property type="project" value="UniProtKB-KW"/>
</dbReference>
<sequence>MNLPPSPPSCPTGGPVPDGNRTGKSDSGRSIPPCPRFPAEAVAGVTELWQYTHGHPDITIGFYDGPPDTAHPCLEGADLRVLPPWWLPPAADDPGLVEHGTFTASVLFGQPGSVLPGLAPRCRGISLADTSDGHTSPDPLHAARAVDELLEAGADVIQFTVPYHTASGDADELLKRAVNRALDAGVLIVAPAGNDHGHCGIAPAVLPGVLAVGAHRADGTMFRFSNFGPAYRGHGITALGEAVLGATPGGGVQARKGTCAAVALVTGVAALLLSLQRRLGQAADPLAVRDALLVTARPCTPGQSGGQVERCLDGYLDLPAATRLVHAAAPARPCGALPPTVVPADRPVRRSPRAATVTTIAERPHLAQAEIAQPSSPAFLGKDMAGRWAAHARLQQRFPQFGVVATDAGGSVVGRGWGVPFALSAPGRGQLPDGGWDEILTWAFADLQDGSPPDTLGLLAIVVRHDQQRAGLAGALLAALKNAAQVTGLRQVVAPVRPTRKHREPATPMAEYARRTRADGLPADPWLRTHVRAGGRIDSIASASMVVAGSLAQWRRWTRLPFDTDGPVTVPGALVPVHCALAHDHAVYVEPNVWVRHLLP</sequence>
<dbReference type="PANTHER" id="PTHR43806:SF11">
    <property type="entry name" value="CEREVISIN-RELATED"/>
    <property type="match status" value="1"/>
</dbReference>
<evidence type="ECO:0000256" key="4">
    <source>
        <dbReference type="ARBA" id="ARBA00022825"/>
    </source>
</evidence>
<proteinExistence type="inferred from homology"/>
<evidence type="ECO:0000313" key="8">
    <source>
        <dbReference type="EMBL" id="MBB5816984.1"/>
    </source>
</evidence>
<feature type="region of interest" description="Disordered" evidence="6">
    <location>
        <begin position="1"/>
        <end position="34"/>
    </location>
</feature>
<keyword evidence="2" id="KW-0645">Protease</keyword>
<comment type="similarity">
    <text evidence="1 5">Belongs to the peptidase S8 family.</text>
</comment>
<dbReference type="AlphaFoldDB" id="A0A7W9IB77"/>
<dbReference type="RefSeq" id="WP_184548415.1">
    <property type="nucleotide sequence ID" value="NZ_JACHMP010000001.1"/>
</dbReference>